<feature type="transmembrane region" description="Helical" evidence="1">
    <location>
        <begin position="205"/>
        <end position="224"/>
    </location>
</feature>
<feature type="transmembrane region" description="Helical" evidence="1">
    <location>
        <begin position="35"/>
        <end position="53"/>
    </location>
</feature>
<sequence length="272" mass="31672">MFTENYMDFLKDVPGQVMEVMAFQPGTLIPVHPEALIAMLLCMTFGYLLYVQALRIMVREKVDPYPIWLHCWMISIDFTGSIMSWQCAIEHDFFWVFVLFGIGLPIWVCMEAVCIYKSVKNHRQEEFGSLVKGEVTLKQGWVVAIGMVIVGASVNLWAETLLGGFSNWAVFIIWPFTNYVFAYWTWRFWREQGIKNGNRFRNSMGLQWIITIQITLMWVPGLSWYIQLTPYLNTPAYYFCGIVASALAVINLYYCYKLPKKETLPNGKKPIW</sequence>
<gene>
    <name evidence="2" type="ORF">GO707_05545</name>
</gene>
<feature type="transmembrane region" description="Helical" evidence="1">
    <location>
        <begin position="65"/>
        <end position="87"/>
    </location>
</feature>
<evidence type="ECO:0000313" key="2">
    <source>
        <dbReference type="EMBL" id="MVN58686.1"/>
    </source>
</evidence>
<protein>
    <submittedName>
        <fullName evidence="2">Uncharacterized protein</fullName>
    </submittedName>
</protein>
<dbReference type="EMBL" id="WPOO01000006">
    <property type="protein sequence ID" value="MVN58686.1"/>
    <property type="molecule type" value="Genomic_DNA"/>
</dbReference>
<accession>A0A7K1T4W5</accession>
<dbReference type="RefSeq" id="WP_114539419.1">
    <property type="nucleotide sequence ID" value="NZ_WPOO01000006.1"/>
</dbReference>
<feature type="transmembrane region" description="Helical" evidence="1">
    <location>
        <begin position="140"/>
        <end position="158"/>
    </location>
</feature>
<feature type="transmembrane region" description="Helical" evidence="1">
    <location>
        <begin position="164"/>
        <end position="184"/>
    </location>
</feature>
<feature type="transmembrane region" description="Helical" evidence="1">
    <location>
        <begin position="236"/>
        <end position="256"/>
    </location>
</feature>
<keyword evidence="1" id="KW-0812">Transmembrane</keyword>
<feature type="transmembrane region" description="Helical" evidence="1">
    <location>
        <begin position="93"/>
        <end position="119"/>
    </location>
</feature>
<keyword evidence="1" id="KW-1133">Transmembrane helix</keyword>
<reference evidence="2 3" key="1">
    <citation type="submission" date="2019-11" db="EMBL/GenBank/DDBJ databases">
        <title>Whole genome shotgun sequencing (WGS) data from Adlercreutzia equolifaciens ResAG-91, Eggerthella lenta MRI-F36, MRI-F37, MRI-F40, ResAG-49, ResAG-88, ResAG-121, ResAG-145, and Gordonibacter sp. ResAG-5, ResAG-26, ResAG-43, ResAG-50, ResAG-59.</title>
        <authorList>
            <person name="Stoll D.A."/>
            <person name="Danylec N."/>
            <person name="Franz C.M.A.P."/>
            <person name="Huch M."/>
        </authorList>
    </citation>
    <scope>NUCLEOTIDE SEQUENCE [LARGE SCALE GENOMIC DNA]</scope>
    <source>
        <strain evidence="2 3">ResAG-91</strain>
    </source>
</reference>
<evidence type="ECO:0000256" key="1">
    <source>
        <dbReference type="SAM" id="Phobius"/>
    </source>
</evidence>
<name>A0A7K1T4W5_9ACTN</name>
<keyword evidence="1" id="KW-0472">Membrane</keyword>
<dbReference type="AlphaFoldDB" id="A0A7K1T4W5"/>
<evidence type="ECO:0000313" key="3">
    <source>
        <dbReference type="Proteomes" id="UP000488839"/>
    </source>
</evidence>
<comment type="caution">
    <text evidence="2">The sequence shown here is derived from an EMBL/GenBank/DDBJ whole genome shotgun (WGS) entry which is preliminary data.</text>
</comment>
<proteinExistence type="predicted"/>
<organism evidence="2 3">
    <name type="scientific">Adlercreutzia rubneri</name>
    <dbReference type="NCBI Taxonomy" id="2916441"/>
    <lineage>
        <taxon>Bacteria</taxon>
        <taxon>Bacillati</taxon>
        <taxon>Actinomycetota</taxon>
        <taxon>Coriobacteriia</taxon>
        <taxon>Eggerthellales</taxon>
        <taxon>Eggerthellaceae</taxon>
        <taxon>Adlercreutzia</taxon>
    </lineage>
</organism>
<keyword evidence="3" id="KW-1185">Reference proteome</keyword>
<dbReference type="Proteomes" id="UP000488839">
    <property type="component" value="Unassembled WGS sequence"/>
</dbReference>